<keyword evidence="4 7" id="KW-0812">Transmembrane</keyword>
<dbReference type="PIRSF" id="PIRSF006603">
    <property type="entry name" value="DinF"/>
    <property type="match status" value="1"/>
</dbReference>
<evidence type="ECO:0000256" key="1">
    <source>
        <dbReference type="ARBA" id="ARBA00004651"/>
    </source>
</evidence>
<feature type="transmembrane region" description="Helical" evidence="7">
    <location>
        <begin position="422"/>
        <end position="441"/>
    </location>
</feature>
<evidence type="ECO:0000313" key="8">
    <source>
        <dbReference type="EMBL" id="AKG92480.1"/>
    </source>
</evidence>
<evidence type="ECO:0000256" key="5">
    <source>
        <dbReference type="ARBA" id="ARBA00022989"/>
    </source>
</evidence>
<keyword evidence="6 7" id="KW-0472">Membrane</keyword>
<dbReference type="Proteomes" id="UP000034723">
    <property type="component" value="Chromosome"/>
</dbReference>
<feature type="transmembrane region" description="Helical" evidence="7">
    <location>
        <begin position="320"/>
        <end position="346"/>
    </location>
</feature>
<evidence type="ECO:0000256" key="6">
    <source>
        <dbReference type="ARBA" id="ARBA00023136"/>
    </source>
</evidence>
<protein>
    <submittedName>
        <fullName evidence="8">Putative efflux protein, MATE family</fullName>
    </submittedName>
</protein>
<keyword evidence="3" id="KW-1003">Cell membrane</keyword>
<feature type="transmembrane region" description="Helical" evidence="7">
    <location>
        <begin position="51"/>
        <end position="74"/>
    </location>
</feature>
<dbReference type="Pfam" id="PF01554">
    <property type="entry name" value="MatE"/>
    <property type="match status" value="2"/>
</dbReference>
<dbReference type="HOGENOM" id="CLU_012893_0_1_2"/>
<keyword evidence="5 7" id="KW-1133">Transmembrane helix</keyword>
<dbReference type="GeneID" id="24802749"/>
<gene>
    <name evidence="8" type="ORF">GAH_00161</name>
</gene>
<dbReference type="InterPro" id="IPR002528">
    <property type="entry name" value="MATE_fam"/>
</dbReference>
<feature type="transmembrane region" description="Helical" evidence="7">
    <location>
        <begin position="95"/>
        <end position="117"/>
    </location>
</feature>
<dbReference type="OrthoDB" id="214119at2157"/>
<dbReference type="InterPro" id="IPR048279">
    <property type="entry name" value="MdtK-like"/>
</dbReference>
<proteinExistence type="predicted"/>
<dbReference type="AlphaFoldDB" id="A0A0F7II63"/>
<feature type="transmembrane region" description="Helical" evidence="7">
    <location>
        <begin position="394"/>
        <end position="416"/>
    </location>
</feature>
<dbReference type="GO" id="GO:0015297">
    <property type="term" value="F:antiporter activity"/>
    <property type="evidence" value="ECO:0007669"/>
    <property type="project" value="InterPro"/>
</dbReference>
<accession>A0A0F7II63</accession>
<comment type="subcellular location">
    <subcellularLocation>
        <location evidence="1">Cell membrane</location>
        <topology evidence="1">Multi-pass membrane protein</topology>
    </subcellularLocation>
</comment>
<feature type="transmembrane region" description="Helical" evidence="7">
    <location>
        <begin position="366"/>
        <end position="387"/>
    </location>
</feature>
<dbReference type="PANTHER" id="PTHR43549:SF2">
    <property type="entry name" value="MULTIDRUG RESISTANCE PROTEIN NORM-RELATED"/>
    <property type="match status" value="1"/>
</dbReference>
<dbReference type="InParanoid" id="A0A0F7II63"/>
<feature type="transmembrane region" description="Helical" evidence="7">
    <location>
        <begin position="20"/>
        <end position="39"/>
    </location>
</feature>
<feature type="transmembrane region" description="Helical" evidence="7">
    <location>
        <begin position="236"/>
        <end position="265"/>
    </location>
</feature>
<evidence type="ECO:0000256" key="4">
    <source>
        <dbReference type="ARBA" id="ARBA00022692"/>
    </source>
</evidence>
<feature type="transmembrane region" description="Helical" evidence="7">
    <location>
        <begin position="170"/>
        <end position="190"/>
    </location>
</feature>
<organism evidence="8 9">
    <name type="scientific">Geoglobus ahangari</name>
    <dbReference type="NCBI Taxonomy" id="113653"/>
    <lineage>
        <taxon>Archaea</taxon>
        <taxon>Methanobacteriati</taxon>
        <taxon>Methanobacteriota</taxon>
        <taxon>Archaeoglobi</taxon>
        <taxon>Archaeoglobales</taxon>
        <taxon>Archaeoglobaceae</taxon>
        <taxon>Geoglobus</taxon>
    </lineage>
</organism>
<evidence type="ECO:0000256" key="7">
    <source>
        <dbReference type="SAM" id="Phobius"/>
    </source>
</evidence>
<dbReference type="RefSeq" id="WP_048094251.1">
    <property type="nucleotide sequence ID" value="NZ_CP011267.1"/>
</dbReference>
<evidence type="ECO:0000256" key="2">
    <source>
        <dbReference type="ARBA" id="ARBA00022448"/>
    </source>
</evidence>
<evidence type="ECO:0000256" key="3">
    <source>
        <dbReference type="ARBA" id="ARBA00022475"/>
    </source>
</evidence>
<reference evidence="8 9" key="1">
    <citation type="submission" date="2015-04" db="EMBL/GenBank/DDBJ databases">
        <title>The complete genome sequence of the hyperthermophilic, obligate iron-reducing archaeon Geoglobus ahangari strain 234T.</title>
        <authorList>
            <person name="Manzella M.P."/>
            <person name="Holmes D.E."/>
            <person name="Rocheleau J.M."/>
            <person name="Chung A."/>
            <person name="Reguera G."/>
            <person name="Kashefi K."/>
        </authorList>
    </citation>
    <scope>NUCLEOTIDE SEQUENCE [LARGE SCALE GENOMIC DNA]</scope>
    <source>
        <strain evidence="8 9">234</strain>
    </source>
</reference>
<dbReference type="FunCoup" id="A0A0F7II63">
    <property type="interactions" value="49"/>
</dbReference>
<sequence>MDRRTEGVRVLTGEPEKAVVRLSIPIMISNLVFTLYNFADGVWVAGLGAESLSAIGLFMPLFFMFVSLSLGLGIGTSSAIARKIGAGDKRGADNVATHSLVIAAMLSIVILSTYFRLEQILALLGASGKVLEEALTYGRIVVAGSMFIVFNNVAVGILNGEGNTKRSMYANVAGSLLNIALDPVLIYVAGLGIAGAAYASVLSMVFSSLLIVYWMFYNSKTYVRVSFREFSPSRQIVFDILRVGLPSAFSMLTMSFSLIFINAMIVRVSSADGIAVFTSAWRVVHFGFIPMFGLSGAGTAVMGAAFGARNIEKLERAYRYAIKVAVIIEAVLVVLFISLAGYLAMFFTYSEASARIYGMLVETLRILPVFLVFAPLGILTVSLFQGIGRGENAFAITVLRTIVFQLSFAYIFAFLLGLGFDGIVYGVVLGNILASSVAFLWGRSVIGKLKRECC</sequence>
<feature type="transmembrane region" description="Helical" evidence="7">
    <location>
        <begin position="137"/>
        <end position="158"/>
    </location>
</feature>
<dbReference type="PANTHER" id="PTHR43549">
    <property type="entry name" value="MULTIDRUG RESISTANCE PROTEIN YPNP-RELATED"/>
    <property type="match status" value="1"/>
</dbReference>
<dbReference type="CDD" id="cd13147">
    <property type="entry name" value="MATE_MJ0709_like"/>
    <property type="match status" value="1"/>
</dbReference>
<dbReference type="NCBIfam" id="TIGR00797">
    <property type="entry name" value="matE"/>
    <property type="match status" value="1"/>
</dbReference>
<feature type="transmembrane region" description="Helical" evidence="7">
    <location>
        <begin position="196"/>
        <end position="216"/>
    </location>
</feature>
<dbReference type="GO" id="GO:0005886">
    <property type="term" value="C:plasma membrane"/>
    <property type="evidence" value="ECO:0007669"/>
    <property type="project" value="UniProtKB-SubCell"/>
</dbReference>
<dbReference type="EMBL" id="CP011267">
    <property type="protein sequence ID" value="AKG92480.1"/>
    <property type="molecule type" value="Genomic_DNA"/>
</dbReference>
<dbReference type="InterPro" id="IPR052031">
    <property type="entry name" value="Membrane_Transporter-Flippase"/>
</dbReference>
<dbReference type="STRING" id="113653.GAH_00161"/>
<keyword evidence="9" id="KW-1185">Reference proteome</keyword>
<dbReference type="GO" id="GO:0042910">
    <property type="term" value="F:xenobiotic transmembrane transporter activity"/>
    <property type="evidence" value="ECO:0007669"/>
    <property type="project" value="InterPro"/>
</dbReference>
<feature type="transmembrane region" description="Helical" evidence="7">
    <location>
        <begin position="285"/>
        <end position="308"/>
    </location>
</feature>
<evidence type="ECO:0000313" key="9">
    <source>
        <dbReference type="Proteomes" id="UP000034723"/>
    </source>
</evidence>
<name>A0A0F7II63_9EURY</name>
<dbReference type="KEGG" id="gah:GAH_00161"/>
<keyword evidence="2" id="KW-0813">Transport</keyword>